<keyword evidence="2" id="KW-0812">Transmembrane</keyword>
<dbReference type="AlphaFoldDB" id="A0A6J2TUH4"/>
<feature type="region of interest" description="Disordered" evidence="1">
    <location>
        <begin position="69"/>
        <end position="145"/>
    </location>
</feature>
<evidence type="ECO:0000256" key="1">
    <source>
        <dbReference type="SAM" id="MobiDB-lite"/>
    </source>
</evidence>
<keyword evidence="2" id="KW-1133">Transmembrane helix</keyword>
<feature type="compositionally biased region" description="Basic and acidic residues" evidence="1">
    <location>
        <begin position="122"/>
        <end position="134"/>
    </location>
</feature>
<accession>A0A6J2TUH4</accession>
<proteinExistence type="predicted"/>
<keyword evidence="3" id="KW-1185">Reference proteome</keyword>
<dbReference type="OrthoDB" id="7822974at2759"/>
<sequence>MAESHTRSWLLIVFLIVAIFMWAVISAKQMTDIYYQDDKSNPDEEYMERIGRAINPFKMLLNRGPSKHISTASEKDMDDHKQGHNKLVNADEDEKQKDKEVKQALEQMMLEDQPILDASNAEPKKQSRVDDSNASKRPQGLWMKKGLNLKREFSSDEANPYIDSGRIAYDSLL</sequence>
<evidence type="ECO:0000256" key="2">
    <source>
        <dbReference type="SAM" id="Phobius"/>
    </source>
</evidence>
<organism evidence="3 4">
    <name type="scientific">Drosophila lebanonensis</name>
    <name type="common">Fruit fly</name>
    <name type="synonym">Scaptodrosophila lebanonensis</name>
    <dbReference type="NCBI Taxonomy" id="7225"/>
    <lineage>
        <taxon>Eukaryota</taxon>
        <taxon>Metazoa</taxon>
        <taxon>Ecdysozoa</taxon>
        <taxon>Arthropoda</taxon>
        <taxon>Hexapoda</taxon>
        <taxon>Insecta</taxon>
        <taxon>Pterygota</taxon>
        <taxon>Neoptera</taxon>
        <taxon>Endopterygota</taxon>
        <taxon>Diptera</taxon>
        <taxon>Brachycera</taxon>
        <taxon>Muscomorpha</taxon>
        <taxon>Ephydroidea</taxon>
        <taxon>Drosophilidae</taxon>
        <taxon>Scaptodrosophila</taxon>
    </lineage>
</organism>
<protein>
    <submittedName>
        <fullName evidence="4">Uncharacterized protein LOC115627642 isoform X1</fullName>
    </submittedName>
</protein>
<dbReference type="GeneID" id="115627642"/>
<feature type="compositionally biased region" description="Basic and acidic residues" evidence="1">
    <location>
        <begin position="94"/>
        <end position="103"/>
    </location>
</feature>
<name>A0A6J2TUH4_DROLE</name>
<feature type="transmembrane region" description="Helical" evidence="2">
    <location>
        <begin position="6"/>
        <end position="25"/>
    </location>
</feature>
<reference evidence="4" key="1">
    <citation type="submission" date="2025-08" db="UniProtKB">
        <authorList>
            <consortium name="RefSeq"/>
        </authorList>
    </citation>
    <scope>IDENTIFICATION</scope>
    <source>
        <strain evidence="4">11010-0011.00</strain>
        <tissue evidence="4">Whole body</tissue>
    </source>
</reference>
<feature type="compositionally biased region" description="Basic and acidic residues" evidence="1">
    <location>
        <begin position="73"/>
        <end position="82"/>
    </location>
</feature>
<dbReference type="Proteomes" id="UP000504634">
    <property type="component" value="Unplaced"/>
</dbReference>
<gene>
    <name evidence="4" type="primary">LOC115627642</name>
</gene>
<keyword evidence="2" id="KW-0472">Membrane</keyword>
<dbReference type="RefSeq" id="XP_030379235.1">
    <property type="nucleotide sequence ID" value="XM_030523375.1"/>
</dbReference>
<evidence type="ECO:0000313" key="4">
    <source>
        <dbReference type="RefSeq" id="XP_030379235.1"/>
    </source>
</evidence>
<evidence type="ECO:0000313" key="3">
    <source>
        <dbReference type="Proteomes" id="UP000504634"/>
    </source>
</evidence>